<dbReference type="PANTHER" id="PTHR43586">
    <property type="entry name" value="CYSTEINE DESULFURASE"/>
    <property type="match status" value="1"/>
</dbReference>
<dbReference type="KEGG" id="sti:Sthe_0800"/>
<dbReference type="InterPro" id="IPR015421">
    <property type="entry name" value="PyrdxlP-dep_Trfase_major"/>
</dbReference>
<evidence type="ECO:0000256" key="3">
    <source>
        <dbReference type="ARBA" id="ARBA00012239"/>
    </source>
</evidence>
<dbReference type="HOGENOM" id="CLU_003433_2_4_0"/>
<reference evidence="7 8" key="2">
    <citation type="journal article" date="2010" name="Stand. Genomic Sci.">
        <title>Complete genome sequence of Desulfohalobium retbaense type strain (HR(100)).</title>
        <authorList>
            <person name="Spring S."/>
            <person name="Nolan M."/>
            <person name="Lapidus A."/>
            <person name="Glavina Del Rio T."/>
            <person name="Copeland A."/>
            <person name="Tice H."/>
            <person name="Cheng J.F."/>
            <person name="Lucas S."/>
            <person name="Land M."/>
            <person name="Chen F."/>
            <person name="Bruce D."/>
            <person name="Goodwin L."/>
            <person name="Pitluck S."/>
            <person name="Ivanova N."/>
            <person name="Mavromatis K."/>
            <person name="Mikhailova N."/>
            <person name="Pati A."/>
            <person name="Chen A."/>
            <person name="Palaniappan K."/>
            <person name="Hauser L."/>
            <person name="Chang Y.J."/>
            <person name="Jeffries C.D."/>
            <person name="Munk C."/>
            <person name="Kiss H."/>
            <person name="Chain P."/>
            <person name="Han C."/>
            <person name="Brettin T."/>
            <person name="Detter J.C."/>
            <person name="Schuler E."/>
            <person name="Goker M."/>
            <person name="Rohde M."/>
            <person name="Bristow J."/>
            <person name="Eisen J.A."/>
            <person name="Markowitz V."/>
            <person name="Hugenholtz P."/>
            <person name="Kyrpides N.C."/>
            <person name="Klenk H.P."/>
        </authorList>
    </citation>
    <scope>NUCLEOTIDE SEQUENCE [LARGE SCALE GENOMIC DNA]</scope>
    <source>
        <strain evidence="8">ATCC 49802 / DSM 20745 / S 6022</strain>
    </source>
</reference>
<dbReference type="InterPro" id="IPR010969">
    <property type="entry name" value="Cys_dSase-rel_unknwn_funct"/>
</dbReference>
<reference evidence="8" key="1">
    <citation type="submission" date="2009-11" db="EMBL/GenBank/DDBJ databases">
        <title>The complete chromosome 1 of Sphaerobacter thermophilus DSM 20745.</title>
        <authorList>
            <person name="Lucas S."/>
            <person name="Copeland A."/>
            <person name="Lapidus A."/>
            <person name="Glavina del Rio T."/>
            <person name="Dalin E."/>
            <person name="Tice H."/>
            <person name="Bruce D."/>
            <person name="Goodwin L."/>
            <person name="Pitluck S."/>
            <person name="Kyrpides N."/>
            <person name="Mavromatis K."/>
            <person name="Ivanova N."/>
            <person name="Mikhailova N."/>
            <person name="LaButti K.M."/>
            <person name="Clum A."/>
            <person name="Sun H.I."/>
            <person name="Brettin T."/>
            <person name="Detter J.C."/>
            <person name="Han C."/>
            <person name="Larimer F."/>
            <person name="Land M."/>
            <person name="Hauser L."/>
            <person name="Markowitz V."/>
            <person name="Cheng J.F."/>
            <person name="Hugenholtz P."/>
            <person name="Woyke T."/>
            <person name="Wu D."/>
            <person name="Steenblock K."/>
            <person name="Schneider S."/>
            <person name="Pukall R."/>
            <person name="Goeker M."/>
            <person name="Klenk H.P."/>
            <person name="Eisen J.A."/>
        </authorList>
    </citation>
    <scope>NUCLEOTIDE SEQUENCE [LARGE SCALE GENOMIC DNA]</scope>
    <source>
        <strain evidence="8">ATCC 49802 / DSM 20745 / S 6022</strain>
    </source>
</reference>
<keyword evidence="8" id="KW-1185">Reference proteome</keyword>
<dbReference type="Gene3D" id="3.90.1150.10">
    <property type="entry name" value="Aspartate Aminotransferase, domain 1"/>
    <property type="match status" value="1"/>
</dbReference>
<dbReference type="PANTHER" id="PTHR43586:SF4">
    <property type="entry name" value="ISOPENICILLIN N EPIMERASE"/>
    <property type="match status" value="1"/>
</dbReference>
<feature type="domain" description="Aminotransferase class V" evidence="6">
    <location>
        <begin position="2"/>
        <end position="371"/>
    </location>
</feature>
<dbReference type="NCBIfam" id="TIGR01977">
    <property type="entry name" value="am_tr_V_EF2568"/>
    <property type="match status" value="1"/>
</dbReference>
<comment type="similarity">
    <text evidence="2">Belongs to the class-V pyridoxal-phosphate-dependent aminotransferase family. Csd subfamily.</text>
</comment>
<dbReference type="Pfam" id="PF00266">
    <property type="entry name" value="Aminotran_5"/>
    <property type="match status" value="1"/>
</dbReference>
<dbReference type="PIRSF" id="PIRSF005572">
    <property type="entry name" value="NifS"/>
    <property type="match status" value="1"/>
</dbReference>
<evidence type="ECO:0000256" key="2">
    <source>
        <dbReference type="ARBA" id="ARBA00010447"/>
    </source>
</evidence>
<protein>
    <recommendedName>
        <fullName evidence="3">cysteine desulfurase</fullName>
        <ecNumber evidence="3">2.8.1.7</ecNumber>
    </recommendedName>
</protein>
<gene>
    <name evidence="7" type="ordered locus">Sthe_0800</name>
</gene>
<dbReference type="SUPFAM" id="SSF53383">
    <property type="entry name" value="PLP-dependent transferases"/>
    <property type="match status" value="1"/>
</dbReference>
<evidence type="ECO:0000256" key="5">
    <source>
        <dbReference type="ARBA" id="ARBA00050776"/>
    </source>
</evidence>
<dbReference type="STRING" id="479434.Sthe_0800"/>
<organism evidence="7 8">
    <name type="scientific">Sphaerobacter thermophilus (strain ATCC 49802 / DSM 20745 / KCCM 41009 / NCIMB 13125 / S 6022)</name>
    <dbReference type="NCBI Taxonomy" id="479434"/>
    <lineage>
        <taxon>Bacteria</taxon>
        <taxon>Pseudomonadati</taxon>
        <taxon>Thermomicrobiota</taxon>
        <taxon>Thermomicrobia</taxon>
        <taxon>Sphaerobacterales</taxon>
        <taxon>Sphaerobacterineae</taxon>
        <taxon>Sphaerobacteraceae</taxon>
        <taxon>Sphaerobacter</taxon>
    </lineage>
</organism>
<dbReference type="InterPro" id="IPR016454">
    <property type="entry name" value="Cysteine_dSase"/>
</dbReference>
<dbReference type="RefSeq" id="WP_012871284.1">
    <property type="nucleotide sequence ID" value="NC_013523.1"/>
</dbReference>
<evidence type="ECO:0000313" key="7">
    <source>
        <dbReference type="EMBL" id="ACZ38237.1"/>
    </source>
</evidence>
<dbReference type="EMBL" id="CP001823">
    <property type="protein sequence ID" value="ACZ38237.1"/>
    <property type="molecule type" value="Genomic_DNA"/>
</dbReference>
<accession>D1C1X0</accession>
<dbReference type="EC" id="2.8.1.7" evidence="3"/>
<dbReference type="InterPro" id="IPR015422">
    <property type="entry name" value="PyrdxlP-dep_Trfase_small"/>
</dbReference>
<dbReference type="Proteomes" id="UP000002027">
    <property type="component" value="Chromosome 1"/>
</dbReference>
<evidence type="ECO:0000259" key="6">
    <source>
        <dbReference type="Pfam" id="PF00266"/>
    </source>
</evidence>
<name>D1C1X0_SPHTD</name>
<dbReference type="AlphaFoldDB" id="D1C1X0"/>
<evidence type="ECO:0000256" key="1">
    <source>
        <dbReference type="ARBA" id="ARBA00001933"/>
    </source>
</evidence>
<dbReference type="Gene3D" id="3.40.640.10">
    <property type="entry name" value="Type I PLP-dependent aspartate aminotransferase-like (Major domain)"/>
    <property type="match status" value="1"/>
</dbReference>
<dbReference type="InParanoid" id="D1C1X0"/>
<evidence type="ECO:0000313" key="8">
    <source>
        <dbReference type="Proteomes" id="UP000002027"/>
    </source>
</evidence>
<dbReference type="eggNOG" id="COG0520">
    <property type="taxonomic scope" value="Bacteria"/>
</dbReference>
<dbReference type="InterPro" id="IPR015424">
    <property type="entry name" value="PyrdxlP-dep_Trfase"/>
</dbReference>
<comment type="catalytic activity">
    <reaction evidence="5">
        <text>(sulfur carrier)-H + L-cysteine = (sulfur carrier)-SH + L-alanine</text>
        <dbReference type="Rhea" id="RHEA:43892"/>
        <dbReference type="Rhea" id="RHEA-COMP:14737"/>
        <dbReference type="Rhea" id="RHEA-COMP:14739"/>
        <dbReference type="ChEBI" id="CHEBI:29917"/>
        <dbReference type="ChEBI" id="CHEBI:35235"/>
        <dbReference type="ChEBI" id="CHEBI:57972"/>
        <dbReference type="ChEBI" id="CHEBI:64428"/>
        <dbReference type="EC" id="2.8.1.7"/>
    </reaction>
</comment>
<comment type="cofactor">
    <cofactor evidence="1">
        <name>pyridoxal 5'-phosphate</name>
        <dbReference type="ChEBI" id="CHEBI:597326"/>
    </cofactor>
</comment>
<evidence type="ECO:0000256" key="4">
    <source>
        <dbReference type="ARBA" id="ARBA00022898"/>
    </source>
</evidence>
<keyword evidence="4" id="KW-0663">Pyridoxal phosphate</keyword>
<proteinExistence type="inferred from homology"/>
<dbReference type="OrthoDB" id="9804366at2"/>
<sequence length="387" mass="40426">MIYLDNAATSWPKPEPVYETLGSFLREAGANPGRSGHRMAVRAAAAVEGTRAALARLFGVDDPRRVIFAANATDALNLAIKGILSAGDHVVTTVMEHNSVRRPLRALEVIGVSTTKVPADAEGFVTPDAVRAALQPNTRLVAITHASNVNGAIQPIAEIAEVLADHGAFLLVDAAQTAGTLPFTLDEIGADLLAFPGHKGLMGPPGTGGLILGPRVEIDDLTPVREGGTGGNSEEDFQPRSLPARYEAGTVNTVGIAALGAALEVIAETGVAAIGAHEREMTTRLIEGLREIPGVRVLSPSDPERRVAVVSITVDGWEPTDFGAALDDAFQIACRTGLHCAPEACQALGAFPGGTVRFSPGFFTTADEIDRTIEAVRELAKASLQMV</sequence>
<dbReference type="GO" id="GO:0031071">
    <property type="term" value="F:cysteine desulfurase activity"/>
    <property type="evidence" value="ECO:0007669"/>
    <property type="project" value="UniProtKB-EC"/>
</dbReference>
<dbReference type="InterPro" id="IPR000192">
    <property type="entry name" value="Aminotrans_V_dom"/>
</dbReference>